<dbReference type="Pfam" id="PF04397">
    <property type="entry name" value="LytTR"/>
    <property type="match status" value="1"/>
</dbReference>
<reference evidence="4 5" key="1">
    <citation type="submission" date="2024-06" db="EMBL/GenBank/DDBJ databases">
        <title>Genomic Encyclopedia of Type Strains, Phase IV (KMG-IV): sequencing the most valuable type-strain genomes for metagenomic binning, comparative biology and taxonomic classification.</title>
        <authorList>
            <person name="Goeker M."/>
        </authorList>
    </citation>
    <scope>NUCLEOTIDE SEQUENCE [LARGE SCALE GENOMIC DNA]</scope>
    <source>
        <strain evidence="4 5">DSM 29780</strain>
    </source>
</reference>
<keyword evidence="2" id="KW-1133">Transmembrane helix</keyword>
<dbReference type="GO" id="GO:0003677">
    <property type="term" value="F:DNA binding"/>
    <property type="evidence" value="ECO:0007669"/>
    <property type="project" value="UniProtKB-KW"/>
</dbReference>
<comment type="caution">
    <text evidence="4">The sequence shown here is derived from an EMBL/GenBank/DDBJ whole genome shotgun (WGS) entry which is preliminary data.</text>
</comment>
<dbReference type="RefSeq" id="WP_354554622.1">
    <property type="nucleotide sequence ID" value="NZ_JBEPMB010000001.1"/>
</dbReference>
<evidence type="ECO:0000259" key="3">
    <source>
        <dbReference type="PROSITE" id="PS50930"/>
    </source>
</evidence>
<organism evidence="4 5">
    <name type="scientific">Rhizobium aquaticum</name>
    <dbReference type="NCBI Taxonomy" id="1549636"/>
    <lineage>
        <taxon>Bacteria</taxon>
        <taxon>Pseudomonadati</taxon>
        <taxon>Pseudomonadota</taxon>
        <taxon>Alphaproteobacteria</taxon>
        <taxon>Hyphomicrobiales</taxon>
        <taxon>Rhizobiaceae</taxon>
        <taxon>Rhizobium/Agrobacterium group</taxon>
        <taxon>Rhizobium</taxon>
    </lineage>
</organism>
<feature type="transmembrane region" description="Helical" evidence="2">
    <location>
        <begin position="51"/>
        <end position="76"/>
    </location>
</feature>
<feature type="region of interest" description="Disordered" evidence="1">
    <location>
        <begin position="168"/>
        <end position="188"/>
    </location>
</feature>
<name>A0ABV2IW68_9HYPH</name>
<dbReference type="InterPro" id="IPR007492">
    <property type="entry name" value="LytTR_DNA-bd_dom"/>
</dbReference>
<dbReference type="Proteomes" id="UP001549047">
    <property type="component" value="Unassembled WGS sequence"/>
</dbReference>
<keyword evidence="2" id="KW-0812">Transmembrane</keyword>
<evidence type="ECO:0000313" key="5">
    <source>
        <dbReference type="Proteomes" id="UP001549047"/>
    </source>
</evidence>
<accession>A0ABV2IW68</accession>
<sequence length="289" mass="31881">MNGGKLQSALRELQEFAASRNFWIVLAAIVVLFTVIGPFGTGEHMGVLPRFGFWLVNLFVSTWIAILIVVFAELYLDRLIAAPFPRMFAGSLLACPVIGLTTMFIVYSWRGPEPSWPTYLENTAQAFPISIVFTLIFWASMRHERQIRLATESSALDASPTVTAKVKAAGSAPAQDQAPATEPPPMLARLKPENRAPILRLSAEDHYTLTVTSRGRELILIRFSDALSEIGDTVGTQIHRSHWIARAAFEALVTRDGKLMARLKDGTELPVSRSFAGEVKAKVANWSVD</sequence>
<protein>
    <submittedName>
        <fullName evidence="4">DNA-binding LytR/AlgR family response regulator</fullName>
    </submittedName>
</protein>
<dbReference type="PROSITE" id="PS50930">
    <property type="entry name" value="HTH_LYTTR"/>
    <property type="match status" value="1"/>
</dbReference>
<keyword evidence="5" id="KW-1185">Reference proteome</keyword>
<evidence type="ECO:0000256" key="2">
    <source>
        <dbReference type="SAM" id="Phobius"/>
    </source>
</evidence>
<feature type="transmembrane region" description="Helical" evidence="2">
    <location>
        <begin position="122"/>
        <end position="139"/>
    </location>
</feature>
<dbReference type="EMBL" id="JBEPMB010000001">
    <property type="protein sequence ID" value="MET3612035.1"/>
    <property type="molecule type" value="Genomic_DNA"/>
</dbReference>
<proteinExistence type="predicted"/>
<gene>
    <name evidence="4" type="ORF">ABID16_000340</name>
</gene>
<feature type="transmembrane region" description="Helical" evidence="2">
    <location>
        <begin position="88"/>
        <end position="110"/>
    </location>
</feature>
<feature type="domain" description="HTH LytTR-type" evidence="3">
    <location>
        <begin position="198"/>
        <end position="285"/>
    </location>
</feature>
<keyword evidence="4" id="KW-0238">DNA-binding</keyword>
<evidence type="ECO:0000313" key="4">
    <source>
        <dbReference type="EMBL" id="MET3612035.1"/>
    </source>
</evidence>
<feature type="transmembrane region" description="Helical" evidence="2">
    <location>
        <begin position="21"/>
        <end position="39"/>
    </location>
</feature>
<keyword evidence="2" id="KW-0472">Membrane</keyword>
<dbReference type="SMART" id="SM00850">
    <property type="entry name" value="LytTR"/>
    <property type="match status" value="1"/>
</dbReference>
<evidence type="ECO:0000256" key="1">
    <source>
        <dbReference type="SAM" id="MobiDB-lite"/>
    </source>
</evidence>